<reference evidence="2" key="1">
    <citation type="journal article" date="2014" name="PLoS ONE">
        <title>Transcriptome-Based Identification of ABC Transporters in the Western Tarnished Plant Bug Lygus hesperus.</title>
        <authorList>
            <person name="Hull J.J."/>
            <person name="Chaney K."/>
            <person name="Geib S.M."/>
            <person name="Fabrick J.A."/>
            <person name="Brent C.S."/>
            <person name="Walsh D."/>
            <person name="Lavine L.C."/>
        </authorList>
    </citation>
    <scope>NUCLEOTIDE SEQUENCE</scope>
</reference>
<accession>A0A0A9Y9C4</accession>
<evidence type="ECO:0000256" key="1">
    <source>
        <dbReference type="SAM" id="MobiDB-lite"/>
    </source>
</evidence>
<reference evidence="2" key="2">
    <citation type="submission" date="2014-07" db="EMBL/GenBank/DDBJ databases">
        <authorList>
            <person name="Hull J."/>
        </authorList>
    </citation>
    <scope>NUCLEOTIDE SEQUENCE</scope>
</reference>
<dbReference type="EMBL" id="GBHO01015911">
    <property type="protein sequence ID" value="JAG27693.1"/>
    <property type="molecule type" value="Transcribed_RNA"/>
</dbReference>
<evidence type="ECO:0000313" key="2">
    <source>
        <dbReference type="EMBL" id="JAG27693.1"/>
    </source>
</evidence>
<sequence length="141" mass="15746">MSYPCGTSQKPKQTPIYHAPPPSASCVERNPTGRNCQNKLDIVIVDPSKKDKCLLAKGPALVERAWIMSRPPAELLIDHKLVTARKMQLVRDLINCWTGEYTRVIAPPPKPQVIKNCGNVLKPHNCMMYAINNCAKDKKPT</sequence>
<dbReference type="AlphaFoldDB" id="A0A0A9Y9C4"/>
<protein>
    <submittedName>
        <fullName evidence="2">Putative folylpolyglutamate synthase</fullName>
    </submittedName>
</protein>
<gene>
    <name evidence="2" type="primary">RMA1</name>
    <name evidence="2" type="ORF">CM83_100481</name>
</gene>
<name>A0A0A9Y9C4_LYGHE</name>
<feature type="region of interest" description="Disordered" evidence="1">
    <location>
        <begin position="1"/>
        <end position="24"/>
    </location>
</feature>
<organism evidence="2">
    <name type="scientific">Lygus hesperus</name>
    <name type="common">Western plant bug</name>
    <dbReference type="NCBI Taxonomy" id="30085"/>
    <lineage>
        <taxon>Eukaryota</taxon>
        <taxon>Metazoa</taxon>
        <taxon>Ecdysozoa</taxon>
        <taxon>Arthropoda</taxon>
        <taxon>Hexapoda</taxon>
        <taxon>Insecta</taxon>
        <taxon>Pterygota</taxon>
        <taxon>Neoptera</taxon>
        <taxon>Paraneoptera</taxon>
        <taxon>Hemiptera</taxon>
        <taxon>Heteroptera</taxon>
        <taxon>Panheteroptera</taxon>
        <taxon>Cimicomorpha</taxon>
        <taxon>Miridae</taxon>
        <taxon>Mirini</taxon>
        <taxon>Lygus</taxon>
    </lineage>
</organism>
<feature type="compositionally biased region" description="Polar residues" evidence="1">
    <location>
        <begin position="1"/>
        <end position="12"/>
    </location>
</feature>
<feature type="non-terminal residue" evidence="2">
    <location>
        <position position="141"/>
    </location>
</feature>
<proteinExistence type="predicted"/>